<feature type="transmembrane region" description="Helical" evidence="1">
    <location>
        <begin position="20"/>
        <end position="41"/>
    </location>
</feature>
<evidence type="ECO:0000256" key="1">
    <source>
        <dbReference type="SAM" id="Phobius"/>
    </source>
</evidence>
<reference evidence="3" key="1">
    <citation type="journal article" date="2019" name="Int. J. Syst. Evol. Microbiol.">
        <title>The Global Catalogue of Microorganisms (GCM) 10K type strain sequencing project: providing services to taxonomists for standard genome sequencing and annotation.</title>
        <authorList>
            <consortium name="The Broad Institute Genomics Platform"/>
            <consortium name="The Broad Institute Genome Sequencing Center for Infectious Disease"/>
            <person name="Wu L."/>
            <person name="Ma J."/>
        </authorList>
    </citation>
    <scope>NUCLEOTIDE SEQUENCE [LARGE SCALE GENOMIC DNA]</scope>
    <source>
        <strain evidence="3">CCUG 56108</strain>
    </source>
</reference>
<sequence>MPATVRLDLSNPRNPTAMTVLVLVVAGNILLATLFSLVALASD</sequence>
<gene>
    <name evidence="2" type="ORF">ACFQ4G_02605</name>
</gene>
<name>A0ABW3WV21_9HYPH</name>
<keyword evidence="1" id="KW-0472">Membrane</keyword>
<dbReference type="RefSeq" id="WP_379039631.1">
    <property type="nucleotide sequence ID" value="NZ_JBHTND010000002.1"/>
</dbReference>
<proteinExistence type="predicted"/>
<accession>A0ABW3WV21</accession>
<dbReference type="EMBL" id="JBHTND010000002">
    <property type="protein sequence ID" value="MFD1300476.1"/>
    <property type="molecule type" value="Genomic_DNA"/>
</dbReference>
<evidence type="ECO:0000313" key="3">
    <source>
        <dbReference type="Proteomes" id="UP001597176"/>
    </source>
</evidence>
<keyword evidence="1" id="KW-1133">Transmembrane helix</keyword>
<keyword evidence="3" id="KW-1185">Reference proteome</keyword>
<protein>
    <submittedName>
        <fullName evidence="2">Uncharacterized protein</fullName>
    </submittedName>
</protein>
<dbReference type="Proteomes" id="UP001597176">
    <property type="component" value="Unassembled WGS sequence"/>
</dbReference>
<keyword evidence="1" id="KW-0812">Transmembrane</keyword>
<organism evidence="2 3">
    <name type="scientific">Methylobacterium marchantiae</name>
    <dbReference type="NCBI Taxonomy" id="600331"/>
    <lineage>
        <taxon>Bacteria</taxon>
        <taxon>Pseudomonadati</taxon>
        <taxon>Pseudomonadota</taxon>
        <taxon>Alphaproteobacteria</taxon>
        <taxon>Hyphomicrobiales</taxon>
        <taxon>Methylobacteriaceae</taxon>
        <taxon>Methylobacterium</taxon>
    </lineage>
</organism>
<evidence type="ECO:0000313" key="2">
    <source>
        <dbReference type="EMBL" id="MFD1300476.1"/>
    </source>
</evidence>
<comment type="caution">
    <text evidence="2">The sequence shown here is derived from an EMBL/GenBank/DDBJ whole genome shotgun (WGS) entry which is preliminary data.</text>
</comment>